<accession>A0A1Y2EXU6</accession>
<dbReference type="RefSeq" id="XP_040722507.1">
    <property type="nucleotide sequence ID" value="XM_040866237.1"/>
</dbReference>
<dbReference type="Proteomes" id="UP000193685">
    <property type="component" value="Unassembled WGS sequence"/>
</dbReference>
<dbReference type="AlphaFoldDB" id="A0A1Y2EXU6"/>
<organism evidence="2 3">
    <name type="scientific">Protomyces lactucae-debilis</name>
    <dbReference type="NCBI Taxonomy" id="2754530"/>
    <lineage>
        <taxon>Eukaryota</taxon>
        <taxon>Fungi</taxon>
        <taxon>Dikarya</taxon>
        <taxon>Ascomycota</taxon>
        <taxon>Taphrinomycotina</taxon>
        <taxon>Taphrinomycetes</taxon>
        <taxon>Taphrinales</taxon>
        <taxon>Protomycetaceae</taxon>
        <taxon>Protomyces</taxon>
    </lineage>
</organism>
<protein>
    <submittedName>
        <fullName evidence="2">Uncharacterized protein</fullName>
    </submittedName>
</protein>
<dbReference type="GeneID" id="63782836"/>
<feature type="chain" id="PRO_5012892333" evidence="1">
    <location>
        <begin position="19"/>
        <end position="205"/>
    </location>
</feature>
<gene>
    <name evidence="2" type="ORF">BCR37DRAFT_167047</name>
</gene>
<name>A0A1Y2EXU6_PROLT</name>
<evidence type="ECO:0000313" key="3">
    <source>
        <dbReference type="Proteomes" id="UP000193685"/>
    </source>
</evidence>
<feature type="signal peptide" evidence="1">
    <location>
        <begin position="1"/>
        <end position="18"/>
    </location>
</feature>
<evidence type="ECO:0000313" key="2">
    <source>
        <dbReference type="EMBL" id="ORY76054.1"/>
    </source>
</evidence>
<proteinExistence type="predicted"/>
<keyword evidence="1" id="KW-0732">Signal</keyword>
<reference evidence="2 3" key="1">
    <citation type="submission" date="2016-07" db="EMBL/GenBank/DDBJ databases">
        <title>Pervasive Adenine N6-methylation of Active Genes in Fungi.</title>
        <authorList>
            <consortium name="DOE Joint Genome Institute"/>
            <person name="Mondo S.J."/>
            <person name="Dannebaum R.O."/>
            <person name="Kuo R.C."/>
            <person name="Labutti K."/>
            <person name="Haridas S."/>
            <person name="Kuo A."/>
            <person name="Salamov A."/>
            <person name="Ahrendt S.R."/>
            <person name="Lipzen A."/>
            <person name="Sullivan W."/>
            <person name="Andreopoulos W.B."/>
            <person name="Clum A."/>
            <person name="Lindquist E."/>
            <person name="Daum C."/>
            <person name="Ramamoorthy G.K."/>
            <person name="Gryganskyi A."/>
            <person name="Culley D."/>
            <person name="Magnuson J.K."/>
            <person name="James T.Y."/>
            <person name="O'Malley M.A."/>
            <person name="Stajich J.E."/>
            <person name="Spatafora J.W."/>
            <person name="Visel A."/>
            <person name="Grigoriev I.V."/>
        </authorList>
    </citation>
    <scope>NUCLEOTIDE SEQUENCE [LARGE SCALE GENOMIC DNA]</scope>
    <source>
        <strain evidence="2 3">12-1054</strain>
    </source>
</reference>
<sequence length="205" mass="21885">MLRGTLFRWSIILVAASAQLLSPEQQKAILISRVQEAISSYLVVNLLPSLQDPGRLQTRDVATPPKPDLLASLEAINATLSTLPSDQDIKENPTPVKSQVGHLASVAAAQGIGKSELKQVLDKLTSDARWQAVMNGMVDETYAQGAAPKDDKSSVAAHIIIQAAMQGLSKDASTPTSTVVSLSSASKQQLSITALWICFALLPWM</sequence>
<dbReference type="EMBL" id="MCFI01000024">
    <property type="protein sequence ID" value="ORY76054.1"/>
    <property type="molecule type" value="Genomic_DNA"/>
</dbReference>
<keyword evidence="3" id="KW-1185">Reference proteome</keyword>
<comment type="caution">
    <text evidence="2">The sequence shown here is derived from an EMBL/GenBank/DDBJ whole genome shotgun (WGS) entry which is preliminary data.</text>
</comment>
<evidence type="ECO:0000256" key="1">
    <source>
        <dbReference type="SAM" id="SignalP"/>
    </source>
</evidence>